<accession>A0AA42DNV2</accession>
<organism evidence="2 3">
    <name type="scientific">Holtiella tumoricola</name>
    <dbReference type="NCBI Taxonomy" id="3018743"/>
    <lineage>
        <taxon>Bacteria</taxon>
        <taxon>Bacillati</taxon>
        <taxon>Bacillota</taxon>
        <taxon>Clostridia</taxon>
        <taxon>Lachnospirales</taxon>
        <taxon>Cellulosilyticaceae</taxon>
        <taxon>Holtiella</taxon>
    </lineage>
</organism>
<name>A0AA42DNV2_9FIRM</name>
<reference evidence="2" key="1">
    <citation type="journal article" date="2023" name="Int. J. Syst. Evol. Microbiol.">
        <title>&lt;i&gt;Holtiella tumoricola&lt;/i&gt; gen. nov. sp. nov., isolated from a human clinical sample.</title>
        <authorList>
            <person name="Allen-Vercoe E."/>
            <person name="Daigneault M.C."/>
            <person name="Vancuren S.J."/>
            <person name="Cochrane K."/>
            <person name="O'Neal L.L."/>
            <person name="Sankaranarayanan K."/>
            <person name="Lawson P.A."/>
        </authorList>
    </citation>
    <scope>NUCLEOTIDE SEQUENCE</scope>
    <source>
        <strain evidence="2">CC70A</strain>
    </source>
</reference>
<evidence type="ECO:0000313" key="3">
    <source>
        <dbReference type="Proteomes" id="UP001169242"/>
    </source>
</evidence>
<dbReference type="EMBL" id="JAQIFT010000046">
    <property type="protein sequence ID" value="MDA3732330.1"/>
    <property type="molecule type" value="Genomic_DNA"/>
</dbReference>
<gene>
    <name evidence="2" type="ORF">PBV87_12615</name>
</gene>
<protein>
    <submittedName>
        <fullName evidence="2">Rod-binding protein</fullName>
    </submittedName>
</protein>
<dbReference type="Pfam" id="PF10135">
    <property type="entry name" value="Rod-binding"/>
    <property type="match status" value="1"/>
</dbReference>
<evidence type="ECO:0000313" key="2">
    <source>
        <dbReference type="EMBL" id="MDA3732330.1"/>
    </source>
</evidence>
<dbReference type="RefSeq" id="WP_271012515.1">
    <property type="nucleotide sequence ID" value="NZ_JAQIFT010000046.1"/>
</dbReference>
<dbReference type="InterPro" id="IPR019301">
    <property type="entry name" value="Flagellar_prot_FlgJ_N"/>
</dbReference>
<dbReference type="AlphaFoldDB" id="A0AA42DNV2"/>
<sequence length="123" mass="13846">MSISGINLNATLTSQLELQKTQNENTDFEAVLQDAIASKDDEALKDACKQIEQYMLSSLFKQMKSSTEMGERLIPKGDYEEMFESYLVDEQCKIMCDAGGIGLADSMYKQITGAYNTQQNYKK</sequence>
<evidence type="ECO:0000259" key="1">
    <source>
        <dbReference type="Pfam" id="PF10135"/>
    </source>
</evidence>
<keyword evidence="3" id="KW-1185">Reference proteome</keyword>
<feature type="domain" description="Flagellar protein FlgJ N-terminal" evidence="1">
    <location>
        <begin position="61"/>
        <end position="110"/>
    </location>
</feature>
<dbReference type="Proteomes" id="UP001169242">
    <property type="component" value="Unassembled WGS sequence"/>
</dbReference>
<proteinExistence type="predicted"/>
<comment type="caution">
    <text evidence="2">The sequence shown here is derived from an EMBL/GenBank/DDBJ whole genome shotgun (WGS) entry which is preliminary data.</text>
</comment>